<dbReference type="STRING" id="490188.SAMN04488068_0188"/>
<accession>A0A1M5JSZ2</accession>
<proteinExistence type="predicted"/>
<dbReference type="PROSITE" id="PS51318">
    <property type="entry name" value="TAT"/>
    <property type="match status" value="1"/>
</dbReference>
<dbReference type="InterPro" id="IPR052900">
    <property type="entry name" value="Phospholipid_Metab_Enz"/>
</dbReference>
<dbReference type="SUPFAM" id="SSF56300">
    <property type="entry name" value="Metallo-dependent phosphatases"/>
    <property type="match status" value="1"/>
</dbReference>
<protein>
    <submittedName>
        <fullName evidence="3">Alkaline phosphatase D</fullName>
    </submittedName>
</protein>
<feature type="domain" description="PhoD-like phosphatase metallophosphatase" evidence="1">
    <location>
        <begin position="155"/>
        <end position="505"/>
    </location>
</feature>
<gene>
    <name evidence="3" type="ORF">SAMN04488068_0188</name>
</gene>
<dbReference type="InterPro" id="IPR029052">
    <property type="entry name" value="Metallo-depent_PP-like"/>
</dbReference>
<evidence type="ECO:0000259" key="2">
    <source>
        <dbReference type="Pfam" id="PF16655"/>
    </source>
</evidence>
<name>A0A1M5JSZ2_9GAMM</name>
<dbReference type="InterPro" id="IPR032093">
    <property type="entry name" value="PhoD_N"/>
</dbReference>
<sequence>MGSPVRGRRKAIRRGISRRDFLRGAGGSAIAALSACSAGGDGDDRTAINPFQHGVASGDPLPGAVIFWTRVTPEAGETIPVTLSVYADRALQQKVGQTRVDATSARDWTVKIDYAGLTPATTYYYQFSARGFDSPVGRTRTAPAAGAVIDRLRIAVVSCSSLAHGQFNAYGALAQRNDLDAVMHLGDYIYEYGSGEYGTARAYEPANEIATLSDYRTRHAQYKRDPNLMELHRQNPFITVWDDHETANDSYRDGAENHQGDEGVPDWFLRKANGQQAYDEWMPIRLPTPGDPNRIYRELGYGALVDIVMLDTRLYARSLQCELQAQQTCPDDSSRSLAGEEQLTWLETKLKNTTARWKLIGQQVMFGQLKVAGTPELLANGGVYLNMDQWDGYRSDRDRLFDLIQNESLDNVVVLTGDIHTSWAMDLSRDPNNLLVYRPGLGSQPASGSLAVEFVAPSITSPGLDQLAPVQNVIRLLNPHMKYVDLSRHGYVLLDITDERCQAEWWYVDTIETDNLAESFGTAFATVAGVNALTPGTQSTPREDAPALAP</sequence>
<dbReference type="InterPro" id="IPR018946">
    <property type="entry name" value="PhoD-like_MPP"/>
</dbReference>
<organism evidence="3 4">
    <name type="scientific">Hydrocarboniphaga daqingensis</name>
    <dbReference type="NCBI Taxonomy" id="490188"/>
    <lineage>
        <taxon>Bacteria</taxon>
        <taxon>Pseudomonadati</taxon>
        <taxon>Pseudomonadota</taxon>
        <taxon>Gammaproteobacteria</taxon>
        <taxon>Nevskiales</taxon>
        <taxon>Nevskiaceae</taxon>
        <taxon>Hydrocarboniphaga</taxon>
    </lineage>
</organism>
<keyword evidence="4" id="KW-1185">Reference proteome</keyword>
<dbReference type="PANTHER" id="PTHR43606">
    <property type="entry name" value="PHOSPHATASE, PUTATIVE (AFU_ORTHOLOGUE AFUA_6G08710)-RELATED"/>
    <property type="match status" value="1"/>
</dbReference>
<dbReference type="EMBL" id="FQWZ01000001">
    <property type="protein sequence ID" value="SHG43687.1"/>
    <property type="molecule type" value="Genomic_DNA"/>
</dbReference>
<feature type="domain" description="Phospholipase D N-terminal" evidence="2">
    <location>
        <begin position="53"/>
        <end position="141"/>
    </location>
</feature>
<dbReference type="Proteomes" id="UP000199758">
    <property type="component" value="Unassembled WGS sequence"/>
</dbReference>
<dbReference type="RefSeq" id="WP_072892800.1">
    <property type="nucleotide sequence ID" value="NZ_FQWZ01000001.1"/>
</dbReference>
<dbReference type="OrthoDB" id="327733at2"/>
<dbReference type="Gene3D" id="2.60.40.380">
    <property type="entry name" value="Purple acid phosphatase-like, N-terminal"/>
    <property type="match status" value="1"/>
</dbReference>
<dbReference type="AlphaFoldDB" id="A0A1M5JSZ2"/>
<dbReference type="Pfam" id="PF09423">
    <property type="entry name" value="PhoD"/>
    <property type="match status" value="1"/>
</dbReference>
<dbReference type="InterPro" id="IPR038607">
    <property type="entry name" value="PhoD-like_sf"/>
</dbReference>
<dbReference type="PANTHER" id="PTHR43606:SF2">
    <property type="entry name" value="ALKALINE PHOSPHATASE FAMILY PROTEIN (AFU_ORTHOLOGUE AFUA_5G03860)"/>
    <property type="match status" value="1"/>
</dbReference>
<reference evidence="3 4" key="1">
    <citation type="submission" date="2016-11" db="EMBL/GenBank/DDBJ databases">
        <authorList>
            <person name="Jaros S."/>
            <person name="Januszkiewicz K."/>
            <person name="Wedrychowicz H."/>
        </authorList>
    </citation>
    <scope>NUCLEOTIDE SEQUENCE [LARGE SCALE GENOMIC DNA]</scope>
    <source>
        <strain evidence="3 4">CGMCC 1.7049</strain>
    </source>
</reference>
<dbReference type="Pfam" id="PF16655">
    <property type="entry name" value="PhoD_N"/>
    <property type="match status" value="1"/>
</dbReference>
<evidence type="ECO:0000259" key="1">
    <source>
        <dbReference type="Pfam" id="PF09423"/>
    </source>
</evidence>
<dbReference type="Gene3D" id="3.60.21.70">
    <property type="entry name" value="PhoD-like phosphatase"/>
    <property type="match status" value="1"/>
</dbReference>
<evidence type="ECO:0000313" key="4">
    <source>
        <dbReference type="Proteomes" id="UP000199758"/>
    </source>
</evidence>
<dbReference type="InterPro" id="IPR006311">
    <property type="entry name" value="TAT_signal"/>
</dbReference>
<dbReference type="CDD" id="cd07389">
    <property type="entry name" value="MPP_PhoD"/>
    <property type="match status" value="1"/>
</dbReference>
<evidence type="ECO:0000313" key="3">
    <source>
        <dbReference type="EMBL" id="SHG43687.1"/>
    </source>
</evidence>